<reference evidence="2" key="1">
    <citation type="submission" date="2016-11" db="EMBL/GenBank/DDBJ databases">
        <authorList>
            <person name="Varghese N."/>
            <person name="Submissions S."/>
        </authorList>
    </citation>
    <scope>NUCLEOTIDE SEQUENCE [LARGE SCALE GENOMIC DNA]</scope>
    <source>
        <strain evidence="2">DSM 27623</strain>
    </source>
</reference>
<protein>
    <recommendedName>
        <fullName evidence="3">Peptidase A2 domain-containing protein</fullName>
    </recommendedName>
</protein>
<dbReference type="InterPro" id="IPR021109">
    <property type="entry name" value="Peptidase_aspartic_dom_sf"/>
</dbReference>
<proteinExistence type="predicted"/>
<evidence type="ECO:0008006" key="3">
    <source>
        <dbReference type="Google" id="ProtNLM"/>
    </source>
</evidence>
<dbReference type="Proteomes" id="UP000185207">
    <property type="component" value="Unassembled WGS sequence"/>
</dbReference>
<gene>
    <name evidence="1" type="ORF">SAMN05444409_1038</name>
</gene>
<dbReference type="AlphaFoldDB" id="A0A1N6F449"/>
<organism evidence="1 2">
    <name type="scientific">Epilithonimonas zeae</name>
    <dbReference type="NCBI Taxonomy" id="1416779"/>
    <lineage>
        <taxon>Bacteria</taxon>
        <taxon>Pseudomonadati</taxon>
        <taxon>Bacteroidota</taxon>
        <taxon>Flavobacteriia</taxon>
        <taxon>Flavobacteriales</taxon>
        <taxon>Weeksellaceae</taxon>
        <taxon>Chryseobacterium group</taxon>
        <taxon>Epilithonimonas</taxon>
    </lineage>
</organism>
<dbReference type="SUPFAM" id="SSF50630">
    <property type="entry name" value="Acid proteases"/>
    <property type="match status" value="1"/>
</dbReference>
<dbReference type="EMBL" id="FSRK01000001">
    <property type="protein sequence ID" value="SIN90041.1"/>
    <property type="molecule type" value="Genomic_DNA"/>
</dbReference>
<sequence>MSYHFHSNFNFKNRILQKNWTMKLFKKLALGFLALLVLILVGGYIYFDQKFTPEENYLTVKNESGIIPITWLGNDKNVLLLPIHFSGNPETYYLQFDTGSPYTVLYSNQIKNIKEISINNERAKTFFFIGKTEISSNRFKIFTKEKNEKKDTIKIIGTIGSDVLEDRKTVINFKSNQVVFNLNQIPNEFKNQLFDFKFKKRRIIINGILKGEKRKFLYDSGTSAYELLTYKEEWQNLKTPNSKINTEKTQSWNNILTTYTTDCKENIQFKNLKIPVKQVTYVEGFSDAQFSMMKFSGMTGMLGNKIFLNNSIFIDCGDKKIGIID</sequence>
<dbReference type="STRING" id="1416779.SAMN05444409_1038"/>
<evidence type="ECO:0000313" key="1">
    <source>
        <dbReference type="EMBL" id="SIN90041.1"/>
    </source>
</evidence>
<keyword evidence="2" id="KW-1185">Reference proteome</keyword>
<evidence type="ECO:0000313" key="2">
    <source>
        <dbReference type="Proteomes" id="UP000185207"/>
    </source>
</evidence>
<name>A0A1N6F449_9FLAO</name>
<accession>A0A1N6F449</accession>